<gene>
    <name evidence="1" type="ORF">D7X32_01555</name>
</gene>
<dbReference type="EMBL" id="RAWE01000003">
    <property type="protein sequence ID" value="RKH07477.1"/>
    <property type="molecule type" value="Genomic_DNA"/>
</dbReference>
<evidence type="ECO:0000313" key="2">
    <source>
        <dbReference type="Proteomes" id="UP000268313"/>
    </source>
</evidence>
<name>A0A3A8KJE5_9BACT</name>
<dbReference type="AlphaFoldDB" id="A0A3A8KJE5"/>
<sequence length="123" mass="12973">MKLAKAVSGPVPESIKNRTREEFLARSNLNALSHDDLYWVLYRAATDAPGSADSFGQAVSDLLTASLGAGNFDFSLAMTPNGHGGVLGYQNDALANCVYWGGDAGVLPGFGASNSITCVVFWR</sequence>
<reference evidence="2" key="1">
    <citation type="submission" date="2018-09" db="EMBL/GenBank/DDBJ databases">
        <authorList>
            <person name="Livingstone P.G."/>
            <person name="Whitworth D.E."/>
        </authorList>
    </citation>
    <scope>NUCLEOTIDE SEQUENCE [LARGE SCALE GENOMIC DNA]</scope>
    <source>
        <strain evidence="2">CA043D</strain>
    </source>
</reference>
<evidence type="ECO:0000313" key="1">
    <source>
        <dbReference type="EMBL" id="RKH07477.1"/>
    </source>
</evidence>
<dbReference type="OrthoDB" id="9878194at2"/>
<dbReference type="Proteomes" id="UP000268313">
    <property type="component" value="Unassembled WGS sequence"/>
</dbReference>
<proteinExistence type="predicted"/>
<comment type="caution">
    <text evidence="1">The sequence shown here is derived from an EMBL/GenBank/DDBJ whole genome shotgun (WGS) entry which is preliminary data.</text>
</comment>
<keyword evidence="2" id="KW-1185">Reference proteome</keyword>
<dbReference type="RefSeq" id="WP_120600703.1">
    <property type="nucleotide sequence ID" value="NZ_JABFJX010000005.1"/>
</dbReference>
<organism evidence="1 2">
    <name type="scientific">Corallococcus carmarthensis</name>
    <dbReference type="NCBI Taxonomy" id="2316728"/>
    <lineage>
        <taxon>Bacteria</taxon>
        <taxon>Pseudomonadati</taxon>
        <taxon>Myxococcota</taxon>
        <taxon>Myxococcia</taxon>
        <taxon>Myxococcales</taxon>
        <taxon>Cystobacterineae</taxon>
        <taxon>Myxococcaceae</taxon>
        <taxon>Corallococcus</taxon>
    </lineage>
</organism>
<protein>
    <submittedName>
        <fullName evidence="1">Uncharacterized protein</fullName>
    </submittedName>
</protein>
<accession>A0A3A8KJE5</accession>